<keyword evidence="4" id="KW-1003">Cell membrane</keyword>
<keyword evidence="5 8" id="KW-0812">Transmembrane</keyword>
<evidence type="ECO:0000256" key="7">
    <source>
        <dbReference type="ARBA" id="ARBA00023136"/>
    </source>
</evidence>
<evidence type="ECO:0000313" key="10">
    <source>
        <dbReference type="Proteomes" id="UP000005730"/>
    </source>
</evidence>
<feature type="transmembrane region" description="Helical" evidence="8">
    <location>
        <begin position="246"/>
        <end position="266"/>
    </location>
</feature>
<feature type="transmembrane region" description="Helical" evidence="8">
    <location>
        <begin position="92"/>
        <end position="111"/>
    </location>
</feature>
<dbReference type="InterPro" id="IPR006043">
    <property type="entry name" value="NCS2"/>
</dbReference>
<keyword evidence="7 8" id="KW-0472">Membrane</keyword>
<dbReference type="AlphaFoldDB" id="H0UNZ8"/>
<dbReference type="EMBL" id="CM001377">
    <property type="protein sequence ID" value="EHM10501.1"/>
    <property type="molecule type" value="Genomic_DNA"/>
</dbReference>
<evidence type="ECO:0000256" key="8">
    <source>
        <dbReference type="SAM" id="Phobius"/>
    </source>
</evidence>
<evidence type="ECO:0000313" key="9">
    <source>
        <dbReference type="EMBL" id="EHM10501.1"/>
    </source>
</evidence>
<keyword evidence="3" id="KW-0813">Transport</keyword>
<organism evidence="9 10">
    <name type="scientific">Thermanaerovibrio velox DSM 12556</name>
    <dbReference type="NCBI Taxonomy" id="926567"/>
    <lineage>
        <taxon>Bacteria</taxon>
        <taxon>Thermotogati</taxon>
        <taxon>Synergistota</taxon>
        <taxon>Synergistia</taxon>
        <taxon>Synergistales</taxon>
        <taxon>Synergistaceae</taxon>
        <taxon>Thermanaerovibrio</taxon>
    </lineage>
</organism>
<dbReference type="NCBIfam" id="TIGR00801">
    <property type="entry name" value="ncs2"/>
    <property type="match status" value="1"/>
</dbReference>
<feature type="transmembrane region" description="Helical" evidence="8">
    <location>
        <begin position="212"/>
        <end position="234"/>
    </location>
</feature>
<reference evidence="9 10" key="1">
    <citation type="submission" date="2011-10" db="EMBL/GenBank/DDBJ databases">
        <title>The Noncontiguous Finished genome of Thermanaerovibrio velox DSM 12556.</title>
        <authorList>
            <consortium name="US DOE Joint Genome Institute (JGI-PGF)"/>
            <person name="Lucas S."/>
            <person name="Copeland A."/>
            <person name="Lapidus A."/>
            <person name="Glavina del Rio T."/>
            <person name="Dalin E."/>
            <person name="Tice H."/>
            <person name="Bruce D."/>
            <person name="Goodwin L."/>
            <person name="Pitluck S."/>
            <person name="Peters L."/>
            <person name="Mikhailova N."/>
            <person name="Teshima H."/>
            <person name="Kyrpides N."/>
            <person name="Mavromatis K."/>
            <person name="Ivanova N."/>
            <person name="Markowitz V."/>
            <person name="Cheng J.-F."/>
            <person name="Hugenholtz P."/>
            <person name="Woyke T."/>
            <person name="Wu D."/>
            <person name="Spring S."/>
            <person name="Brambilla E.-M."/>
            <person name="Klenk H.-P."/>
            <person name="Eisen J.A."/>
        </authorList>
    </citation>
    <scope>NUCLEOTIDE SEQUENCE [LARGE SCALE GENOMIC DNA]</scope>
    <source>
        <strain evidence="9 10">DSM 12556</strain>
    </source>
</reference>
<keyword evidence="6 8" id="KW-1133">Transmembrane helix</keyword>
<feature type="transmembrane region" description="Helical" evidence="8">
    <location>
        <begin position="117"/>
        <end position="140"/>
    </location>
</feature>
<feature type="transmembrane region" description="Helical" evidence="8">
    <location>
        <begin position="147"/>
        <end position="172"/>
    </location>
</feature>
<protein>
    <submittedName>
        <fullName evidence="9">Xanthine permease</fullName>
    </submittedName>
</protein>
<dbReference type="STRING" id="926567.TheveDRAFT_1382"/>
<evidence type="ECO:0000256" key="2">
    <source>
        <dbReference type="ARBA" id="ARBA00008821"/>
    </source>
</evidence>
<dbReference type="PROSITE" id="PS01116">
    <property type="entry name" value="XANTH_URACIL_PERMASE"/>
    <property type="match status" value="1"/>
</dbReference>
<dbReference type="GO" id="GO:0005886">
    <property type="term" value="C:plasma membrane"/>
    <property type="evidence" value="ECO:0007669"/>
    <property type="project" value="UniProtKB-SubCell"/>
</dbReference>
<feature type="transmembrane region" description="Helical" evidence="8">
    <location>
        <begin position="361"/>
        <end position="379"/>
    </location>
</feature>
<evidence type="ECO:0000256" key="1">
    <source>
        <dbReference type="ARBA" id="ARBA00004651"/>
    </source>
</evidence>
<dbReference type="eggNOG" id="COG2233">
    <property type="taxonomic scope" value="Bacteria"/>
</dbReference>
<evidence type="ECO:0000256" key="5">
    <source>
        <dbReference type="ARBA" id="ARBA00022692"/>
    </source>
</evidence>
<name>H0UNZ8_9BACT</name>
<dbReference type="NCBIfam" id="TIGR03173">
    <property type="entry name" value="pbuX"/>
    <property type="match status" value="1"/>
</dbReference>
<dbReference type="PANTHER" id="PTHR42810:SF2">
    <property type="entry name" value="PURINE PERMEASE C1399.01C-RELATED"/>
    <property type="match status" value="1"/>
</dbReference>
<comment type="similarity">
    <text evidence="2">Belongs to the nucleobase:cation symporter-2 (NCS2) (TC 2.A.40) family.</text>
</comment>
<feature type="transmembrane region" description="Helical" evidence="8">
    <location>
        <begin position="333"/>
        <end position="355"/>
    </location>
</feature>
<evidence type="ECO:0000256" key="4">
    <source>
        <dbReference type="ARBA" id="ARBA00022475"/>
    </source>
</evidence>
<dbReference type="Pfam" id="PF00860">
    <property type="entry name" value="Xan_ur_permease"/>
    <property type="match status" value="1"/>
</dbReference>
<sequence length="457" mass="48176">MSNQVDSAVGDRELVYQLHGRPSLGVALPLGLQHVLAMFTGNLAPVFVVAGVVSLSKPDMIIMIQAAMIISGITTLIQLYPIGKKNWFLPRIGGELPIVMGTSFAFVPTSITVGQMYGISGIMGGALLGSIVEFIMGIFIKPLKRFFPPLVVGSVLIAMGSKLLAVGVNYFAGGVASKDYGSPKNLLLGTLVLVTVLFLQKFGKGMVKISSLLIAILVGYVAAIFMGMVDFSPVANAGWISVPRPLHFGMTFHLDAILSFAAVYIVSGLETIGNTSGITIAAFNREATTEETSGAIMGDSFGSALAALFNTLPNTAFGQNAGLVAMTKVVNKWCIATGAMVLILAGLFPKVGAIISVMPNSVLGGAVVTVFAMIMLNGIKMLAKSGFSDRNMLVLGITFGIGMGFSSVPALLEHLPKLLQFLFRDTVTSVCIVSILANIIFPDPEEGEKKFVIEVEE</sequence>
<dbReference type="PANTHER" id="PTHR42810">
    <property type="entry name" value="PURINE PERMEASE C1399.01C-RELATED"/>
    <property type="match status" value="1"/>
</dbReference>
<dbReference type="HOGENOM" id="CLU_017959_8_0_0"/>
<gene>
    <name evidence="9" type="ORF">TheveDRAFT_1382</name>
</gene>
<dbReference type="RefSeq" id="WP_006583995.1">
    <property type="nucleotide sequence ID" value="NZ_CM001377.1"/>
</dbReference>
<comment type="subcellular location">
    <subcellularLocation>
        <location evidence="1">Cell membrane</location>
        <topology evidence="1">Multi-pass membrane protein</topology>
    </subcellularLocation>
</comment>
<dbReference type="OrthoDB" id="9805749at2"/>
<feature type="transmembrane region" description="Helical" evidence="8">
    <location>
        <begin position="391"/>
        <end position="412"/>
    </location>
</feature>
<dbReference type="GO" id="GO:0042907">
    <property type="term" value="F:xanthine transmembrane transporter activity"/>
    <property type="evidence" value="ECO:0007669"/>
    <property type="project" value="TreeGrafter"/>
</dbReference>
<dbReference type="InterPro" id="IPR006042">
    <property type="entry name" value="Xan_ur_permease"/>
</dbReference>
<feature type="transmembrane region" description="Helical" evidence="8">
    <location>
        <begin position="61"/>
        <end position="80"/>
    </location>
</feature>
<proteinExistence type="inferred from homology"/>
<dbReference type="NCBIfam" id="NF037981">
    <property type="entry name" value="NCS2_1"/>
    <property type="match status" value="1"/>
</dbReference>
<keyword evidence="10" id="KW-1185">Reference proteome</keyword>
<accession>H0UNZ8</accession>
<dbReference type="Proteomes" id="UP000005730">
    <property type="component" value="Chromosome"/>
</dbReference>
<feature type="transmembrane region" description="Helical" evidence="8">
    <location>
        <begin position="35"/>
        <end position="55"/>
    </location>
</feature>
<dbReference type="InterPro" id="IPR017588">
    <property type="entry name" value="UacT-like"/>
</dbReference>
<evidence type="ECO:0000256" key="6">
    <source>
        <dbReference type="ARBA" id="ARBA00022989"/>
    </source>
</evidence>
<evidence type="ECO:0000256" key="3">
    <source>
        <dbReference type="ARBA" id="ARBA00022448"/>
    </source>
</evidence>